<keyword evidence="20" id="KW-1185">Reference proteome</keyword>
<feature type="compositionally biased region" description="Basic and acidic residues" evidence="14">
    <location>
        <begin position="404"/>
        <end position="413"/>
    </location>
</feature>
<dbReference type="PROSITE" id="PS51038">
    <property type="entry name" value="BAH"/>
    <property type="match status" value="1"/>
</dbReference>
<feature type="compositionally biased region" description="Pro residues" evidence="14">
    <location>
        <begin position="729"/>
        <end position="738"/>
    </location>
</feature>
<evidence type="ECO:0000256" key="9">
    <source>
        <dbReference type="ARBA" id="ARBA00023015"/>
    </source>
</evidence>
<dbReference type="InterPro" id="IPR001025">
    <property type="entry name" value="BAH_dom"/>
</dbReference>
<dbReference type="Pfam" id="PF03154">
    <property type="entry name" value="Atrophin-1"/>
    <property type="match status" value="2"/>
</dbReference>
<dbReference type="SMART" id="SM00401">
    <property type="entry name" value="ZnF_GATA"/>
    <property type="match status" value="1"/>
</dbReference>
<dbReference type="EMBL" id="JACVVK020000183">
    <property type="protein sequence ID" value="KAK7486143.1"/>
    <property type="molecule type" value="Genomic_DNA"/>
</dbReference>
<evidence type="ECO:0000256" key="1">
    <source>
        <dbReference type="ARBA" id="ARBA00004123"/>
    </source>
</evidence>
<protein>
    <recommendedName>
        <fullName evidence="21">Arginine-glutamic acid dipeptide repeats protein</fullName>
    </recommendedName>
</protein>
<evidence type="ECO:0000256" key="10">
    <source>
        <dbReference type="ARBA" id="ARBA00023163"/>
    </source>
</evidence>
<keyword evidence="2" id="KW-1017">Isopeptide bond</keyword>
<keyword evidence="4" id="KW-0479">Metal-binding</keyword>
<feature type="compositionally biased region" description="Basic residues" evidence="14">
    <location>
        <begin position="317"/>
        <end position="327"/>
    </location>
</feature>
<dbReference type="CDD" id="cd00202">
    <property type="entry name" value="ZnF_GATA"/>
    <property type="match status" value="1"/>
</dbReference>
<sequence length="1397" mass="151800">MAACNPQDITNIGDGAVLLRQAIGAEGIPLAGCHDSILSFTPLLLSEEVFVMTSEVPGSSRQKKGKAKRSRSIEKLSSGESIIKDAAVRSRELFTSDASDTVPITALRGKCQVVHYQDIRSARAFKPAPDVFFYVLGYNPQTKRLATTQGEIRVGSSHQARLPECKPNLQPADMPEKCDNHEEIKWRPLHVMDGDLMMYLRAARSIAAFAGMCDGGSADDGCQAASMDETTMNAMDILHRNSYDTGKALQALVKSPAMKTIEKKWNEEDSKRFVKGLRQYGKNFFKIRKELLPHRETGELIEYYYFWKKTPSAVSNRPHRRHRRQGGLKRQNTRSASQPSEYLDQSSASECSDDSDDSDGGRDLSTYVCRHCFTTTSKDWHHAGKERTLLCTKCRLFFKKYGEDRPVDGEKEPPPFLFKPVKEEEDLINGKHNMRTRRSNPSGENKGKKSERQSTSSPDIEGPANKTGRKSPSAASTGSCSSNDKDSAKDRLGQNKPDSKNRKRQRASDSEGKTKKKKDQDRSDSESMLDSSEDDLSASSQPSTPSSLDTEFKSAKDYIKPEPITQSPLVAAGVGSAGLVDSKPPIGLSYPHPHPFVGTFPSVAARHAFEPPHTASTSTEVLSVPSLSTQTSSAVSAQSVLSSSSSSSLAPSTAIGSASTMTSMSSTGVTLMSSGSGASGEGEREKKYVPPQLQPSQQQPVPGIAGAMFSPYHPHPYFPYASHMGPRIAGPPPPPVPSLVPIKKEPGSPTRGEPGSGGGSRDGPDESHAKLQPSHMPVPPPLTSIDSAMPGSLVDRTGLAGMDALRDNSREAILPLTGNIPHHIALGAPLMPGEKSRADGQNSSLDGGRLDGGLGPSSALRPGGKPEDIPIVEEVEDSDSDREGSTSPGPNPTPCSKEVYKSQSALFIKVLDRGERNCCSRCDLIFKPQPNSALARRREERKRPDTPPKSASVDSQGPSGSSSTPHHGPFPERHTPRPFADTPALRQLHEYARPHVLGQDPQRGMPYGLPGLGGPPPPIDHLANYHRLAMYPPGSRERLELELERDKRERDARERELRERELREMEMREKMKAEMDLKPPGMPASKPGLERLLPPGTNPLDPHWLELQRRFGYPPAAGGLVLPPGAPGGAATAAGAGGGHVPGVYPPVSLANELVAREREKLERLGLPTGPHPTLPADLSYASAVERLSAERQHAERLGLIPPSNPNEALARLQMQQENNQLAAAAALREGGGGGGPLPAIHPLAHLYPPVGPPDVQQLEAMSTRFIYQYYSQRLTSDQLVYMQRVTNEFYLRTKQEKGLVDPSQLIYQFSRADPLSGLQSSSATPSSLSSLHPSAQPLLHGATSREQELLQRELYSRAYMDPALAHQLSAQAHHEAIQRQLALERERFGATGHLPH</sequence>
<feature type="domain" description="GATA-type" evidence="15">
    <location>
        <begin position="369"/>
        <end position="412"/>
    </location>
</feature>
<reference evidence="19 20" key="1">
    <citation type="journal article" date="2023" name="Sci. Data">
        <title>Genome assembly of the Korean intertidal mud-creeper Batillaria attramentaria.</title>
        <authorList>
            <person name="Patra A.K."/>
            <person name="Ho P.T."/>
            <person name="Jun S."/>
            <person name="Lee S.J."/>
            <person name="Kim Y."/>
            <person name="Won Y.J."/>
        </authorList>
    </citation>
    <scope>NUCLEOTIDE SEQUENCE [LARGE SCALE GENOMIC DNA]</scope>
    <source>
        <strain evidence="19">Wonlab-2016</strain>
    </source>
</reference>
<gene>
    <name evidence="19" type="ORF">BaRGS_00022609</name>
</gene>
<dbReference type="SMART" id="SM00717">
    <property type="entry name" value="SANT"/>
    <property type="match status" value="1"/>
</dbReference>
<feature type="region of interest" description="Disordered" evidence="14">
    <location>
        <begin position="611"/>
        <end position="707"/>
    </location>
</feature>
<dbReference type="InterPro" id="IPR013088">
    <property type="entry name" value="Znf_NHR/GATA"/>
</dbReference>
<dbReference type="GO" id="GO:0008270">
    <property type="term" value="F:zinc ion binding"/>
    <property type="evidence" value="ECO:0007669"/>
    <property type="project" value="UniProtKB-KW"/>
</dbReference>
<dbReference type="InterPro" id="IPR002951">
    <property type="entry name" value="Atrophin-like"/>
</dbReference>
<feature type="domain" description="SANT" evidence="18">
    <location>
        <begin position="260"/>
        <end position="312"/>
    </location>
</feature>
<evidence type="ECO:0000313" key="19">
    <source>
        <dbReference type="EMBL" id="KAK7486143.1"/>
    </source>
</evidence>
<evidence type="ECO:0000256" key="11">
    <source>
        <dbReference type="ARBA" id="ARBA00023242"/>
    </source>
</evidence>
<keyword evidence="11" id="KW-0539">Nucleus</keyword>
<feature type="compositionally biased region" description="Basic and acidic residues" evidence="14">
    <location>
        <begin position="550"/>
        <end position="560"/>
    </location>
</feature>
<evidence type="ECO:0000256" key="12">
    <source>
        <dbReference type="PROSITE-ProRule" id="PRU00094"/>
    </source>
</evidence>
<evidence type="ECO:0000259" key="16">
    <source>
        <dbReference type="PROSITE" id="PS51038"/>
    </source>
</evidence>
<evidence type="ECO:0000256" key="5">
    <source>
        <dbReference type="ARBA" id="ARBA00022771"/>
    </source>
</evidence>
<dbReference type="InterPro" id="IPR000679">
    <property type="entry name" value="Znf_GATA"/>
</dbReference>
<evidence type="ECO:0000256" key="14">
    <source>
        <dbReference type="SAM" id="MobiDB-lite"/>
    </source>
</evidence>
<evidence type="ECO:0000256" key="3">
    <source>
        <dbReference type="ARBA" id="ARBA00022553"/>
    </source>
</evidence>
<accession>A0ABD0KFX5</accession>
<feature type="compositionally biased region" description="Low complexity" evidence="14">
    <location>
        <begin position="950"/>
        <end position="967"/>
    </location>
</feature>
<dbReference type="FunFam" id="1.10.10.60:FF:000052">
    <property type="entry name" value="Arginine-glutamic acid dipeptide (RE) repeats"/>
    <property type="match status" value="1"/>
</dbReference>
<feature type="region of interest" description="Disordered" evidence="14">
    <location>
        <begin position="315"/>
        <end position="360"/>
    </location>
</feature>
<dbReference type="Pfam" id="PF01448">
    <property type="entry name" value="ELM2"/>
    <property type="match status" value="1"/>
</dbReference>
<evidence type="ECO:0000313" key="20">
    <source>
        <dbReference type="Proteomes" id="UP001519460"/>
    </source>
</evidence>
<evidence type="ECO:0000259" key="15">
    <source>
        <dbReference type="PROSITE" id="PS50114"/>
    </source>
</evidence>
<dbReference type="InterPro" id="IPR000949">
    <property type="entry name" value="ELM2_dom"/>
</dbReference>
<feature type="compositionally biased region" description="Low complexity" evidence="14">
    <location>
        <begin position="537"/>
        <end position="549"/>
    </location>
</feature>
<feature type="domain" description="ELM2" evidence="17">
    <location>
        <begin position="150"/>
        <end position="256"/>
    </location>
</feature>
<feature type="domain" description="BAH" evidence="16">
    <location>
        <begin position="8"/>
        <end position="149"/>
    </location>
</feature>
<feature type="region of interest" description="Disordered" evidence="14">
    <location>
        <begin position="728"/>
        <end position="794"/>
    </location>
</feature>
<evidence type="ECO:0000256" key="4">
    <source>
        <dbReference type="ARBA" id="ARBA00022723"/>
    </source>
</evidence>
<keyword evidence="13" id="KW-0175">Coiled coil</keyword>
<evidence type="ECO:0000256" key="7">
    <source>
        <dbReference type="ARBA" id="ARBA00022843"/>
    </source>
</evidence>
<evidence type="ECO:0000259" key="18">
    <source>
        <dbReference type="PROSITE" id="PS51293"/>
    </source>
</evidence>
<evidence type="ECO:0008006" key="21">
    <source>
        <dbReference type="Google" id="ProtNLM"/>
    </source>
</evidence>
<dbReference type="PANTHER" id="PTHR13859:SF11">
    <property type="entry name" value="GRUNGE, ISOFORM J"/>
    <property type="match status" value="1"/>
</dbReference>
<feature type="compositionally biased region" description="Acidic residues" evidence="14">
    <location>
        <begin position="870"/>
        <end position="880"/>
    </location>
</feature>
<evidence type="ECO:0000256" key="2">
    <source>
        <dbReference type="ARBA" id="ARBA00022499"/>
    </source>
</evidence>
<feature type="region of interest" description="Disordered" evidence="14">
    <location>
        <begin position="404"/>
        <end position="566"/>
    </location>
</feature>
<feature type="compositionally biased region" description="Low complexity" evidence="14">
    <location>
        <begin position="625"/>
        <end position="676"/>
    </location>
</feature>
<dbReference type="InterPro" id="IPR001005">
    <property type="entry name" value="SANT/Myb"/>
</dbReference>
<dbReference type="Pfam" id="PF01426">
    <property type="entry name" value="BAH"/>
    <property type="match status" value="1"/>
</dbReference>
<name>A0ABD0KFX5_9CAEN</name>
<dbReference type="PROSITE" id="PS50114">
    <property type="entry name" value="GATA_ZN_FINGER_2"/>
    <property type="match status" value="1"/>
</dbReference>
<keyword evidence="10" id="KW-0804">Transcription</keyword>
<dbReference type="CDD" id="cd11661">
    <property type="entry name" value="SANT_MTA3_like"/>
    <property type="match status" value="1"/>
</dbReference>
<dbReference type="PANTHER" id="PTHR13859">
    <property type="entry name" value="ATROPHIN-RELATED"/>
    <property type="match status" value="1"/>
</dbReference>
<feature type="coiled-coil region" evidence="13">
    <location>
        <begin position="1036"/>
        <end position="1063"/>
    </location>
</feature>
<dbReference type="Proteomes" id="UP001519460">
    <property type="component" value="Unassembled WGS sequence"/>
</dbReference>
<keyword evidence="5 12" id="KW-0863">Zinc-finger</keyword>
<feature type="compositionally biased region" description="Basic and acidic residues" evidence="14">
    <location>
        <begin position="936"/>
        <end position="946"/>
    </location>
</feature>
<feature type="compositionally biased region" description="Low complexity" evidence="14">
    <location>
        <begin position="471"/>
        <end position="482"/>
    </location>
</feature>
<dbReference type="SUPFAM" id="SSF46689">
    <property type="entry name" value="Homeodomain-like"/>
    <property type="match status" value="1"/>
</dbReference>
<proteinExistence type="predicted"/>
<keyword evidence="7" id="KW-0832">Ubl conjugation</keyword>
<keyword evidence="6" id="KW-0862">Zinc</keyword>
<dbReference type="Gene3D" id="2.30.30.490">
    <property type="match status" value="1"/>
</dbReference>
<evidence type="ECO:0000256" key="6">
    <source>
        <dbReference type="ARBA" id="ARBA00022833"/>
    </source>
</evidence>
<evidence type="ECO:0000259" key="17">
    <source>
        <dbReference type="PROSITE" id="PS51156"/>
    </source>
</evidence>
<evidence type="ECO:0000256" key="8">
    <source>
        <dbReference type="ARBA" id="ARBA00022990"/>
    </source>
</evidence>
<dbReference type="PROSITE" id="PS51156">
    <property type="entry name" value="ELM2"/>
    <property type="match status" value="1"/>
</dbReference>
<feature type="compositionally biased region" description="Basic and acidic residues" evidence="14">
    <location>
        <begin position="483"/>
        <end position="525"/>
    </location>
</feature>
<dbReference type="Gene3D" id="4.10.1240.50">
    <property type="match status" value="1"/>
</dbReference>
<dbReference type="Gene3D" id="3.30.50.10">
    <property type="entry name" value="Erythroid Transcription Factor GATA-1, subunit A"/>
    <property type="match status" value="1"/>
</dbReference>
<keyword evidence="3" id="KW-0597">Phosphoprotein</keyword>
<dbReference type="InterPro" id="IPR043151">
    <property type="entry name" value="BAH_sf"/>
</dbReference>
<organism evidence="19 20">
    <name type="scientific">Batillaria attramentaria</name>
    <dbReference type="NCBI Taxonomy" id="370345"/>
    <lineage>
        <taxon>Eukaryota</taxon>
        <taxon>Metazoa</taxon>
        <taxon>Spiralia</taxon>
        <taxon>Lophotrochozoa</taxon>
        <taxon>Mollusca</taxon>
        <taxon>Gastropoda</taxon>
        <taxon>Caenogastropoda</taxon>
        <taxon>Sorbeoconcha</taxon>
        <taxon>Cerithioidea</taxon>
        <taxon>Batillariidae</taxon>
        <taxon>Batillaria</taxon>
    </lineage>
</organism>
<dbReference type="SMART" id="SM01189">
    <property type="entry name" value="ELM2"/>
    <property type="match status" value="1"/>
</dbReference>
<feature type="region of interest" description="Disordered" evidence="14">
    <location>
        <begin position="827"/>
        <end position="897"/>
    </location>
</feature>
<dbReference type="InterPro" id="IPR009057">
    <property type="entry name" value="Homeodomain-like_sf"/>
</dbReference>
<dbReference type="InterPro" id="IPR017884">
    <property type="entry name" value="SANT_dom"/>
</dbReference>
<feature type="compositionally biased region" description="Low complexity" evidence="14">
    <location>
        <begin position="690"/>
        <end position="702"/>
    </location>
</feature>
<keyword evidence="8" id="KW-0007">Acetylation</keyword>
<dbReference type="PROSITE" id="PS51293">
    <property type="entry name" value="SANT"/>
    <property type="match status" value="1"/>
</dbReference>
<dbReference type="Gene3D" id="1.10.10.60">
    <property type="entry name" value="Homeodomain-like"/>
    <property type="match status" value="1"/>
</dbReference>
<keyword evidence="9" id="KW-0805">Transcription regulation</keyword>
<feature type="region of interest" description="Disordered" evidence="14">
    <location>
        <begin position="933"/>
        <end position="980"/>
    </location>
</feature>
<dbReference type="Pfam" id="PF00320">
    <property type="entry name" value="GATA"/>
    <property type="match status" value="1"/>
</dbReference>
<comment type="subcellular location">
    <subcellularLocation>
        <location evidence="1">Nucleus</location>
    </subcellularLocation>
</comment>
<evidence type="ECO:0000256" key="13">
    <source>
        <dbReference type="SAM" id="Coils"/>
    </source>
</evidence>
<dbReference type="SUPFAM" id="SSF57716">
    <property type="entry name" value="Glucocorticoid receptor-like (DNA-binding domain)"/>
    <property type="match status" value="1"/>
</dbReference>
<comment type="caution">
    <text evidence="19">The sequence shown here is derived from an EMBL/GenBank/DDBJ whole genome shotgun (WGS) entry which is preliminary data.</text>
</comment>
<dbReference type="GO" id="GO:0005634">
    <property type="term" value="C:nucleus"/>
    <property type="evidence" value="ECO:0007669"/>
    <property type="project" value="UniProtKB-SubCell"/>
</dbReference>